<evidence type="ECO:0000313" key="1">
    <source>
        <dbReference type="EMBL" id="RRT58946.1"/>
    </source>
</evidence>
<protein>
    <submittedName>
        <fullName evidence="1">Uncharacterized protein</fullName>
    </submittedName>
</protein>
<name>A0A426Z4Q7_ENSVE</name>
<gene>
    <name evidence="1" type="ORF">B296_00028448</name>
</gene>
<dbReference type="Proteomes" id="UP000287651">
    <property type="component" value="Unassembled WGS sequence"/>
</dbReference>
<organism evidence="1 2">
    <name type="scientific">Ensete ventricosum</name>
    <name type="common">Abyssinian banana</name>
    <name type="synonym">Musa ensete</name>
    <dbReference type="NCBI Taxonomy" id="4639"/>
    <lineage>
        <taxon>Eukaryota</taxon>
        <taxon>Viridiplantae</taxon>
        <taxon>Streptophyta</taxon>
        <taxon>Embryophyta</taxon>
        <taxon>Tracheophyta</taxon>
        <taxon>Spermatophyta</taxon>
        <taxon>Magnoliopsida</taxon>
        <taxon>Liliopsida</taxon>
        <taxon>Zingiberales</taxon>
        <taxon>Musaceae</taxon>
        <taxon>Ensete</taxon>
    </lineage>
</organism>
<dbReference type="EMBL" id="AMZH03008442">
    <property type="protein sequence ID" value="RRT58946.1"/>
    <property type="molecule type" value="Genomic_DNA"/>
</dbReference>
<dbReference type="AlphaFoldDB" id="A0A426Z4Q7"/>
<reference evidence="1 2" key="1">
    <citation type="journal article" date="2014" name="Agronomy (Basel)">
        <title>A Draft Genome Sequence for Ensete ventricosum, the Drought-Tolerant Tree Against Hunger.</title>
        <authorList>
            <person name="Harrison J."/>
            <person name="Moore K.A."/>
            <person name="Paszkiewicz K."/>
            <person name="Jones T."/>
            <person name="Grant M."/>
            <person name="Ambacheew D."/>
            <person name="Muzemil S."/>
            <person name="Studholme D.J."/>
        </authorList>
    </citation>
    <scope>NUCLEOTIDE SEQUENCE [LARGE SCALE GENOMIC DNA]</scope>
</reference>
<sequence length="289" mass="32391">MERAIGSSLGGRLLEWWSSSRKEEVFGLGSVVEPCKKVRSGEVPDMTSPMVKLAWLFSFRSSFLRRGAGAFIVKGYETSVPEVLTLPVAYHAVVLRRSLRGPYGEARVVLPAIGERRPCSPYPCQVDRTMVGPPMLVSSRLQSRRVDHIVGPGVRGDGDMTARSKSVVSTFIFFIFSRRILYRYALVWIQPVVAFPRPHRYGWACNFEGCVVVAPREKLPILLDSSSRGNEQGCTGQRLHRSGLHTYRERRSSTSVSLSSINLHLLHRLCSRRRCRSLPPSISCKTNGE</sequence>
<proteinExistence type="predicted"/>
<comment type="caution">
    <text evidence="1">The sequence shown here is derived from an EMBL/GenBank/DDBJ whole genome shotgun (WGS) entry which is preliminary data.</text>
</comment>
<evidence type="ECO:0000313" key="2">
    <source>
        <dbReference type="Proteomes" id="UP000287651"/>
    </source>
</evidence>
<accession>A0A426Z4Q7</accession>